<accession>A0A4V6DV97</accession>
<protein>
    <submittedName>
        <fullName evidence="1">Uncharacterized protein</fullName>
    </submittedName>
</protein>
<dbReference type="Proteomes" id="UP000308133">
    <property type="component" value="Unassembled WGS sequence"/>
</dbReference>
<comment type="caution">
    <text evidence="1">The sequence shown here is derived from an EMBL/GenBank/DDBJ whole genome shotgun (WGS) entry which is preliminary data.</text>
</comment>
<dbReference type="AlphaFoldDB" id="A0A4V6DV97"/>
<gene>
    <name evidence="1" type="ORF">C1H76_0269</name>
</gene>
<evidence type="ECO:0000313" key="2">
    <source>
        <dbReference type="Proteomes" id="UP000308133"/>
    </source>
</evidence>
<organism evidence="1 2">
    <name type="scientific">Elsinoe australis</name>
    <dbReference type="NCBI Taxonomy" id="40998"/>
    <lineage>
        <taxon>Eukaryota</taxon>
        <taxon>Fungi</taxon>
        <taxon>Dikarya</taxon>
        <taxon>Ascomycota</taxon>
        <taxon>Pezizomycotina</taxon>
        <taxon>Dothideomycetes</taxon>
        <taxon>Dothideomycetidae</taxon>
        <taxon>Myriangiales</taxon>
        <taxon>Elsinoaceae</taxon>
        <taxon>Elsinoe</taxon>
    </lineage>
</organism>
<name>A0A4V6DV97_9PEZI</name>
<dbReference type="EMBL" id="PTQR01000004">
    <property type="protein sequence ID" value="TKX27432.1"/>
    <property type="molecule type" value="Genomic_DNA"/>
</dbReference>
<sequence length="286" mass="31790">MSKPCYFLAPTRDCPPDGPIVIGNIVDRVSEPEQPINGNAPPAFSGNNKLWQKVDGNWKREDSKSKARNASFFTSFSQALGIGSDASIFHERTDGATYEAEKLTTVYFNPTRQYIQKSIEDEDVRAWMMQNSNEPMWMITGIKVASGAKFYTENTRKRGLFLQVGIDMTPMGIPVSFGPKVDLSNTKGTSESAETTSDFVLAYRLREIRYSRKDGVTSKDYTKGALYDTDSDIGQVQQTEASLGFFTEGFADYDVADSDILGLRKIEVESEDGIVTDCVTPEGFYT</sequence>
<reference evidence="1 2" key="1">
    <citation type="submission" date="2018-02" db="EMBL/GenBank/DDBJ databases">
        <title>Draft genome sequences of Elsinoe sp., causing black scab on jojoba.</title>
        <authorList>
            <person name="Stodart B."/>
            <person name="Jeffress S."/>
            <person name="Ash G."/>
            <person name="Arun Chinnappa K."/>
        </authorList>
    </citation>
    <scope>NUCLEOTIDE SEQUENCE [LARGE SCALE GENOMIC DNA]</scope>
    <source>
        <strain evidence="1 2">Hillstone_2</strain>
    </source>
</reference>
<proteinExistence type="predicted"/>
<evidence type="ECO:0000313" key="1">
    <source>
        <dbReference type="EMBL" id="TKX27432.1"/>
    </source>
</evidence>